<feature type="transmembrane region" description="Helical" evidence="2">
    <location>
        <begin position="178"/>
        <end position="195"/>
    </location>
</feature>
<name>A0A9W6P8K3_9ACTN</name>
<reference evidence="3" key="1">
    <citation type="submission" date="2023-02" db="EMBL/GenBank/DDBJ databases">
        <title>Nocardiopsis ansamitocini NBRC 112285.</title>
        <authorList>
            <person name="Ichikawa N."/>
            <person name="Sato H."/>
            <person name="Tonouchi N."/>
        </authorList>
    </citation>
    <scope>NUCLEOTIDE SEQUENCE</scope>
    <source>
        <strain evidence="3">NBRC 112285</strain>
    </source>
</reference>
<feature type="compositionally biased region" description="Basic and acidic residues" evidence="1">
    <location>
        <begin position="149"/>
        <end position="158"/>
    </location>
</feature>
<dbReference type="AlphaFoldDB" id="A0A9W6P8K3"/>
<protein>
    <recommendedName>
        <fullName evidence="5">PH domain-containing protein</fullName>
    </recommendedName>
</protein>
<dbReference type="EMBL" id="BSQG01000008">
    <property type="protein sequence ID" value="GLU49570.1"/>
    <property type="molecule type" value="Genomic_DNA"/>
</dbReference>
<comment type="caution">
    <text evidence="3">The sequence shown here is derived from an EMBL/GenBank/DDBJ whole genome shotgun (WGS) entry which is preliminary data.</text>
</comment>
<keyword evidence="2" id="KW-1133">Transmembrane helix</keyword>
<feature type="transmembrane region" description="Helical" evidence="2">
    <location>
        <begin position="36"/>
        <end position="54"/>
    </location>
</feature>
<organism evidence="3 4">
    <name type="scientific">Nocardiopsis ansamitocini</name>
    <dbReference type="NCBI Taxonomy" id="1670832"/>
    <lineage>
        <taxon>Bacteria</taxon>
        <taxon>Bacillati</taxon>
        <taxon>Actinomycetota</taxon>
        <taxon>Actinomycetes</taxon>
        <taxon>Streptosporangiales</taxon>
        <taxon>Nocardiopsidaceae</taxon>
        <taxon>Nocardiopsis</taxon>
    </lineage>
</organism>
<feature type="transmembrane region" description="Helical" evidence="2">
    <location>
        <begin position="12"/>
        <end position="29"/>
    </location>
</feature>
<gene>
    <name evidence="3" type="ORF">Nans01_39210</name>
</gene>
<dbReference type="RefSeq" id="WP_285761121.1">
    <property type="nucleotide sequence ID" value="NZ_BSQG01000008.1"/>
</dbReference>
<feature type="region of interest" description="Disordered" evidence="1">
    <location>
        <begin position="149"/>
        <end position="168"/>
    </location>
</feature>
<evidence type="ECO:0000313" key="3">
    <source>
        <dbReference type="EMBL" id="GLU49570.1"/>
    </source>
</evidence>
<evidence type="ECO:0000313" key="4">
    <source>
        <dbReference type="Proteomes" id="UP001165092"/>
    </source>
</evidence>
<evidence type="ECO:0000256" key="1">
    <source>
        <dbReference type="SAM" id="MobiDB-lite"/>
    </source>
</evidence>
<proteinExistence type="predicted"/>
<keyword evidence="2" id="KW-0812">Transmembrane</keyword>
<dbReference type="Proteomes" id="UP001165092">
    <property type="component" value="Unassembled WGS sequence"/>
</dbReference>
<sequence length="196" mass="21356">MKTFKQPVPRVLAWVWLGVVAFNLVDLAMRGRTSAAVVAAAVLLCTAGAAYVLALRPKIVTTPLGVRVINPLRETFVPWSAFTWADVTDVLRVHAGGQVIRSWPLRETKRAHVRANLRYAEDGWGGDQQDDPRAMRPVTLMAWELRGEAERRKARPSEEAEGGGAVGTEPTVLVSPDAVVALAVPVILLVAVLFFL</sequence>
<keyword evidence="4" id="KW-1185">Reference proteome</keyword>
<accession>A0A9W6P8K3</accession>
<evidence type="ECO:0000256" key="2">
    <source>
        <dbReference type="SAM" id="Phobius"/>
    </source>
</evidence>
<keyword evidence="2" id="KW-0472">Membrane</keyword>
<evidence type="ECO:0008006" key="5">
    <source>
        <dbReference type="Google" id="ProtNLM"/>
    </source>
</evidence>